<dbReference type="InterPro" id="IPR007630">
    <property type="entry name" value="RNA_pol_sigma70_r4"/>
</dbReference>
<keyword evidence="2 6" id="KW-0805">Transcription regulation</keyword>
<evidence type="ECO:0000256" key="6">
    <source>
        <dbReference type="HAMAP-Rule" id="MF_00962"/>
    </source>
</evidence>
<dbReference type="PROSITE" id="PS00715">
    <property type="entry name" value="SIGMA70_1"/>
    <property type="match status" value="1"/>
</dbReference>
<keyword evidence="4 6" id="KW-0238">DNA-binding</keyword>
<comment type="caution">
    <text evidence="6">Lacks conserved residue(s) required for the propagation of feature annotation.</text>
</comment>
<feature type="domain" description="RNA polymerase sigma-70" evidence="7">
    <location>
        <begin position="41"/>
        <end position="54"/>
    </location>
</feature>
<name>A0A5C7WGC4_METME</name>
<keyword evidence="5 6" id="KW-0804">Transcription</keyword>
<keyword evidence="3 6" id="KW-0731">Sigma factor</keyword>
<feature type="region of interest" description="Sigma-70 factor domain-4" evidence="6">
    <location>
        <begin position="184"/>
        <end position="232"/>
    </location>
</feature>
<evidence type="ECO:0000256" key="4">
    <source>
        <dbReference type="ARBA" id="ARBA00023125"/>
    </source>
</evidence>
<dbReference type="EMBL" id="SSGG01000076">
    <property type="protein sequence ID" value="TXI36817.1"/>
    <property type="molecule type" value="Genomic_DNA"/>
</dbReference>
<dbReference type="Gene3D" id="1.20.140.160">
    <property type="match status" value="1"/>
</dbReference>
<dbReference type="PRINTS" id="PR00046">
    <property type="entry name" value="SIGMA70FCT"/>
</dbReference>
<reference evidence="9 10" key="1">
    <citation type="submission" date="2018-09" db="EMBL/GenBank/DDBJ databases">
        <title>Metagenome Assembled Genomes from an Advanced Water Purification Facility.</title>
        <authorList>
            <person name="Stamps B.W."/>
            <person name="Spear J.R."/>
        </authorList>
    </citation>
    <scope>NUCLEOTIDE SEQUENCE [LARGE SCALE GENOMIC DNA]</scope>
    <source>
        <strain evidence="9">Bin_42_2</strain>
    </source>
</reference>
<dbReference type="Pfam" id="PF04542">
    <property type="entry name" value="Sigma70_r2"/>
    <property type="match status" value="1"/>
</dbReference>
<dbReference type="InterPro" id="IPR013325">
    <property type="entry name" value="RNA_pol_sigma_r2"/>
</dbReference>
<dbReference type="InterPro" id="IPR007627">
    <property type="entry name" value="RNA_pol_sigma70_r2"/>
</dbReference>
<evidence type="ECO:0000256" key="5">
    <source>
        <dbReference type="ARBA" id="ARBA00023163"/>
    </source>
</evidence>
<dbReference type="NCBIfam" id="TIGR02937">
    <property type="entry name" value="sigma70-ECF"/>
    <property type="match status" value="1"/>
</dbReference>
<dbReference type="InterPro" id="IPR013324">
    <property type="entry name" value="RNA_pol_sigma_r3/r4-like"/>
</dbReference>
<dbReference type="InterPro" id="IPR000943">
    <property type="entry name" value="RNA_pol_sigma70"/>
</dbReference>
<sequence length="244" mass="27913">MYTAKGTTHNTDQMLKQHSGLVKKMAYQLKAKLPSCVELDDLVQAGMIGLMDAIQRYEDTHGAQFETYASQRVRGAMLDELRGADWLPRGIRKSMRDIEVAVQQLEQKLGRPPTESEIAKHMNFSLEDYYDVLSDCQGHQLIYYEDFQDDDGGEHFLDRYVDDDSSDPVKALLESDFREALIDSIDHLPDREKMLMGLYYEQELNLKEIGAIMNVSESRVCQLHSQAVARLRASMRDRAWTGVA</sequence>
<dbReference type="GO" id="GO:0003899">
    <property type="term" value="F:DNA-directed RNA polymerase activity"/>
    <property type="evidence" value="ECO:0007669"/>
    <property type="project" value="InterPro"/>
</dbReference>
<evidence type="ECO:0000256" key="3">
    <source>
        <dbReference type="ARBA" id="ARBA00023082"/>
    </source>
</evidence>
<dbReference type="PIRSF" id="PIRSF000770">
    <property type="entry name" value="RNA_pol_sigma-SigE/K"/>
    <property type="match status" value="1"/>
</dbReference>
<dbReference type="PANTHER" id="PTHR30385">
    <property type="entry name" value="SIGMA FACTOR F FLAGELLAR"/>
    <property type="match status" value="1"/>
</dbReference>
<evidence type="ECO:0000259" key="7">
    <source>
        <dbReference type="PROSITE" id="PS00715"/>
    </source>
</evidence>
<evidence type="ECO:0000259" key="8">
    <source>
        <dbReference type="PROSITE" id="PS00716"/>
    </source>
</evidence>
<dbReference type="GO" id="GO:0005737">
    <property type="term" value="C:cytoplasm"/>
    <property type="evidence" value="ECO:0007669"/>
    <property type="project" value="UniProtKB-SubCell"/>
</dbReference>
<dbReference type="AlphaFoldDB" id="A0A5C7WGC4"/>
<dbReference type="GO" id="GO:0016987">
    <property type="term" value="F:sigma factor activity"/>
    <property type="evidence" value="ECO:0007669"/>
    <property type="project" value="UniProtKB-UniRule"/>
</dbReference>
<dbReference type="STRING" id="1122236.GCA_000378225_00238"/>
<evidence type="ECO:0000256" key="2">
    <source>
        <dbReference type="ARBA" id="ARBA00023015"/>
    </source>
</evidence>
<dbReference type="CDD" id="cd06171">
    <property type="entry name" value="Sigma70_r4"/>
    <property type="match status" value="1"/>
</dbReference>
<dbReference type="InterPro" id="IPR007624">
    <property type="entry name" value="RNA_pol_sigma70_r3"/>
</dbReference>
<feature type="DNA-binding region" description="H-T-H motif" evidence="6">
    <location>
        <begin position="206"/>
        <end position="225"/>
    </location>
</feature>
<comment type="caution">
    <text evidence="9">The sequence shown here is derived from an EMBL/GenBank/DDBJ whole genome shotgun (WGS) entry which is preliminary data.</text>
</comment>
<dbReference type="HAMAP" id="MF_00962">
    <property type="entry name" value="Sigma70_FliA"/>
    <property type="match status" value="1"/>
</dbReference>
<dbReference type="SUPFAM" id="SSF88946">
    <property type="entry name" value="Sigma2 domain of RNA polymerase sigma factors"/>
    <property type="match status" value="1"/>
</dbReference>
<feature type="short sequence motif" description="Interaction with polymerase core subunit RpoC" evidence="6">
    <location>
        <begin position="41"/>
        <end position="44"/>
    </location>
</feature>
<comment type="subcellular location">
    <subcellularLocation>
        <location evidence="6">Cytoplasm</location>
    </subcellularLocation>
</comment>
<dbReference type="PANTHER" id="PTHR30385:SF7">
    <property type="entry name" value="RNA POLYMERASE SIGMA FACTOR FLIA"/>
    <property type="match status" value="1"/>
</dbReference>
<dbReference type="PROSITE" id="PS00716">
    <property type="entry name" value="SIGMA70_2"/>
    <property type="match status" value="1"/>
</dbReference>
<dbReference type="InterPro" id="IPR014284">
    <property type="entry name" value="RNA_pol_sigma-70_dom"/>
</dbReference>
<gene>
    <name evidence="6" type="primary">fliA</name>
    <name evidence="9" type="ORF">E6Q51_04710</name>
</gene>
<protein>
    <recommendedName>
        <fullName evidence="6">RNA polymerase sigma factor FliA</fullName>
    </recommendedName>
    <alternativeName>
        <fullName evidence="6">RNA polymerase sigma factor for flagellar operon</fullName>
    </alternativeName>
    <alternativeName>
        <fullName evidence="6">Sigma F</fullName>
    </alternativeName>
    <alternativeName>
        <fullName evidence="6">Sigma-28</fullName>
    </alternativeName>
</protein>
<dbReference type="InterPro" id="IPR012845">
    <property type="entry name" value="RNA_pol_sigma_FliA_WhiG"/>
</dbReference>
<dbReference type="Proteomes" id="UP000321374">
    <property type="component" value="Unassembled WGS sequence"/>
</dbReference>
<dbReference type="Gene3D" id="1.10.1740.10">
    <property type="match status" value="1"/>
</dbReference>
<dbReference type="GO" id="GO:0006352">
    <property type="term" value="P:DNA-templated transcription initiation"/>
    <property type="evidence" value="ECO:0007669"/>
    <property type="project" value="UniProtKB-UniRule"/>
</dbReference>
<evidence type="ECO:0000256" key="1">
    <source>
        <dbReference type="ARBA" id="ARBA00022490"/>
    </source>
</evidence>
<comment type="function">
    <text evidence="6">Sigma factors are initiation factors that promote the attachment of RNA polymerase to specific initiation sites and are then released. This sigma factor controls the expression of flagella-related genes.</text>
</comment>
<evidence type="ECO:0000313" key="9">
    <source>
        <dbReference type="EMBL" id="TXI36817.1"/>
    </source>
</evidence>
<proteinExistence type="inferred from homology"/>
<dbReference type="NCBIfam" id="NF005413">
    <property type="entry name" value="PRK06986.1"/>
    <property type="match status" value="1"/>
</dbReference>
<dbReference type="Pfam" id="PF04545">
    <property type="entry name" value="Sigma70_r4"/>
    <property type="match status" value="1"/>
</dbReference>
<organism evidence="9 10">
    <name type="scientific">Methylophilus methylotrophus</name>
    <name type="common">Bacterium W3A1</name>
    <dbReference type="NCBI Taxonomy" id="17"/>
    <lineage>
        <taxon>Bacteria</taxon>
        <taxon>Pseudomonadati</taxon>
        <taxon>Pseudomonadota</taxon>
        <taxon>Betaproteobacteria</taxon>
        <taxon>Nitrosomonadales</taxon>
        <taxon>Methylophilaceae</taxon>
        <taxon>Methylophilus</taxon>
    </lineage>
</organism>
<comment type="similarity">
    <text evidence="6">Belongs to the sigma-70 factor family. FliA subfamily.</text>
</comment>
<dbReference type="GO" id="GO:0003677">
    <property type="term" value="F:DNA binding"/>
    <property type="evidence" value="ECO:0007669"/>
    <property type="project" value="UniProtKB-UniRule"/>
</dbReference>
<keyword evidence="1 6" id="KW-0963">Cytoplasm</keyword>
<dbReference type="InterPro" id="IPR028617">
    <property type="entry name" value="Sigma70_FliA"/>
</dbReference>
<feature type="domain" description="RNA polymerase sigma-70" evidence="8">
    <location>
        <begin position="205"/>
        <end position="231"/>
    </location>
</feature>
<dbReference type="NCBIfam" id="TIGR02479">
    <property type="entry name" value="FliA_WhiG"/>
    <property type="match status" value="1"/>
</dbReference>
<feature type="region of interest" description="Sigma-70 factor domain-2" evidence="6">
    <location>
        <begin position="14"/>
        <end position="86"/>
    </location>
</feature>
<dbReference type="Pfam" id="PF04539">
    <property type="entry name" value="Sigma70_r3"/>
    <property type="match status" value="1"/>
</dbReference>
<dbReference type="SUPFAM" id="SSF88659">
    <property type="entry name" value="Sigma3 and sigma4 domains of RNA polymerase sigma factors"/>
    <property type="match status" value="2"/>
</dbReference>
<accession>A0A5C7WGC4</accession>
<evidence type="ECO:0000313" key="10">
    <source>
        <dbReference type="Proteomes" id="UP000321374"/>
    </source>
</evidence>